<evidence type="ECO:0000256" key="4">
    <source>
        <dbReference type="ARBA" id="ARBA00017871"/>
    </source>
</evidence>
<evidence type="ECO:0000256" key="2">
    <source>
        <dbReference type="ARBA" id="ARBA00005833"/>
    </source>
</evidence>
<dbReference type="GO" id="GO:0009851">
    <property type="term" value="P:auxin biosynthetic process"/>
    <property type="evidence" value="ECO:0007669"/>
    <property type="project" value="UniProtKB-KW"/>
</dbReference>
<dbReference type="RefSeq" id="WP_196269938.1">
    <property type="nucleotide sequence ID" value="NZ_JADQDO010000001.1"/>
</dbReference>
<dbReference type="InterPro" id="IPR002937">
    <property type="entry name" value="Amino_oxidase"/>
</dbReference>
<proteinExistence type="inferred from homology"/>
<dbReference type="InterPro" id="IPR036188">
    <property type="entry name" value="FAD/NAD-bd_sf"/>
</dbReference>
<comment type="caution">
    <text evidence="8">The sequence shown here is derived from an EMBL/GenBank/DDBJ whole genome shotgun (WGS) entry which is preliminary data.</text>
</comment>
<name>A0A931FLY7_9HYPH</name>
<comment type="catalytic activity">
    <reaction evidence="6">
        <text>L-tryptophan + O2 = indole-3-acetamide + CO2 + H2O</text>
        <dbReference type="Rhea" id="RHEA:16165"/>
        <dbReference type="ChEBI" id="CHEBI:15377"/>
        <dbReference type="ChEBI" id="CHEBI:15379"/>
        <dbReference type="ChEBI" id="CHEBI:16031"/>
        <dbReference type="ChEBI" id="CHEBI:16526"/>
        <dbReference type="ChEBI" id="CHEBI:57912"/>
        <dbReference type="EC" id="1.13.12.3"/>
    </reaction>
</comment>
<organism evidence="8 9">
    <name type="scientific">Microvirga alba</name>
    <dbReference type="NCBI Taxonomy" id="2791025"/>
    <lineage>
        <taxon>Bacteria</taxon>
        <taxon>Pseudomonadati</taxon>
        <taxon>Pseudomonadota</taxon>
        <taxon>Alphaproteobacteria</taxon>
        <taxon>Hyphomicrobiales</taxon>
        <taxon>Methylobacteriaceae</taxon>
        <taxon>Microvirga</taxon>
    </lineage>
</organism>
<comment type="similarity">
    <text evidence="2">Belongs to the tryptophan 2-monooxygenase family.</text>
</comment>
<dbReference type="AlphaFoldDB" id="A0A931FLY7"/>
<accession>A0A931FLY7</accession>
<evidence type="ECO:0000259" key="7">
    <source>
        <dbReference type="Pfam" id="PF01593"/>
    </source>
</evidence>
<evidence type="ECO:0000313" key="8">
    <source>
        <dbReference type="EMBL" id="MBF9231950.1"/>
    </source>
</evidence>
<dbReference type="EC" id="1.13.12.3" evidence="3"/>
<evidence type="ECO:0000313" key="9">
    <source>
        <dbReference type="Proteomes" id="UP000599312"/>
    </source>
</evidence>
<dbReference type="EMBL" id="JADQDO010000001">
    <property type="protein sequence ID" value="MBF9231950.1"/>
    <property type="molecule type" value="Genomic_DNA"/>
</dbReference>
<protein>
    <recommendedName>
        <fullName evidence="4">Tryptophan 2-monooxygenase</fullName>
        <ecNumber evidence="3">1.13.12.3</ecNumber>
    </recommendedName>
</protein>
<dbReference type="SUPFAM" id="SSF51905">
    <property type="entry name" value="FAD/NAD(P)-binding domain"/>
    <property type="match status" value="1"/>
</dbReference>
<keyword evidence="9" id="KW-1185">Reference proteome</keyword>
<dbReference type="PANTHER" id="PTHR10742:SF410">
    <property type="entry name" value="LYSINE-SPECIFIC HISTONE DEMETHYLASE 2"/>
    <property type="match status" value="1"/>
</dbReference>
<keyword evidence="5" id="KW-0073">Auxin biosynthesis</keyword>
<dbReference type="PRINTS" id="PR00419">
    <property type="entry name" value="ADXRDTASE"/>
</dbReference>
<evidence type="ECO:0000256" key="5">
    <source>
        <dbReference type="ARBA" id="ARBA00023070"/>
    </source>
</evidence>
<dbReference type="Gene3D" id="3.50.50.60">
    <property type="entry name" value="FAD/NAD(P)-binding domain"/>
    <property type="match status" value="1"/>
</dbReference>
<feature type="domain" description="Amine oxidase" evidence="7">
    <location>
        <begin position="36"/>
        <end position="427"/>
    </location>
</feature>
<gene>
    <name evidence="8" type="ORF">I2H38_01020</name>
</gene>
<dbReference type="InterPro" id="IPR050281">
    <property type="entry name" value="Flavin_monoamine_oxidase"/>
</dbReference>
<evidence type="ECO:0000256" key="3">
    <source>
        <dbReference type="ARBA" id="ARBA00012535"/>
    </source>
</evidence>
<evidence type="ECO:0000256" key="1">
    <source>
        <dbReference type="ARBA" id="ARBA00004814"/>
    </source>
</evidence>
<dbReference type="Pfam" id="PF01593">
    <property type="entry name" value="Amino_oxidase"/>
    <property type="match status" value="1"/>
</dbReference>
<dbReference type="GO" id="GO:0050361">
    <property type="term" value="F:tryptophan 2-monooxygenase activity"/>
    <property type="evidence" value="ECO:0007669"/>
    <property type="project" value="UniProtKB-EC"/>
</dbReference>
<sequence length="433" mass="46167">MRITRRGLLAGTASFAIARRALANDVDVLIVGAGAAGLAAAKTLREAGRSVTVLEARPRIGGRAYTDRSLGASFDAGAHYVHWSDRNPWRKIAAELGVRLSEEARGGGFRVYRDGAPLSDAERRRRRNAYGRIEKLVEATGSMDHSFADAVRGKPSEMADAAGGITLFALGEDPERVSLHDYDQLWSGDDYIPAGGYGALVERYGADVPVQLDTPVTLLRWGHGRVEAETSRGLVTARAAIVTVPVGVLQAGGLRFAPDLPHETQQVLDGLHMGALTKIALRVDRERFGAVEATDLMDMQPGGGVTSFEFWPDGQDLVLAHLGGDHARDLCRAGERAATDFALERLVSMVGGRIRETVAGGRLAGWWSDPYAMGSYSIVKPGHISAREGLRAPIGDRIWLAGEASAGGGAMTVGGATLEGERAARELADRLRA</sequence>
<reference evidence="8" key="1">
    <citation type="submission" date="2020-11" db="EMBL/GenBank/DDBJ databases">
        <authorList>
            <person name="Kim M.K."/>
        </authorList>
    </citation>
    <scope>NUCLEOTIDE SEQUENCE</scope>
    <source>
        <strain evidence="8">BT350</strain>
    </source>
</reference>
<comment type="pathway">
    <text evidence="1">Plant hormone metabolism; auxin biosynthesis.</text>
</comment>
<dbReference type="SUPFAM" id="SSF54373">
    <property type="entry name" value="FAD-linked reductases, C-terminal domain"/>
    <property type="match status" value="1"/>
</dbReference>
<evidence type="ECO:0000256" key="6">
    <source>
        <dbReference type="ARBA" id="ARBA00047321"/>
    </source>
</evidence>
<dbReference type="Proteomes" id="UP000599312">
    <property type="component" value="Unassembled WGS sequence"/>
</dbReference>
<dbReference type="PANTHER" id="PTHR10742">
    <property type="entry name" value="FLAVIN MONOAMINE OXIDASE"/>
    <property type="match status" value="1"/>
</dbReference>